<comment type="caution">
    <text evidence="1">The sequence shown here is derived from an EMBL/GenBank/DDBJ whole genome shotgun (WGS) entry which is preliminary data.</text>
</comment>
<proteinExistence type="predicted"/>
<dbReference type="PANTHER" id="PTHR33648:SF45">
    <property type="entry name" value="LYSM DOMAIN-CONTAINING PROTEIN, PUTATIVE-RELATED"/>
    <property type="match status" value="1"/>
</dbReference>
<accession>A0ABR2BR17</accession>
<keyword evidence="2" id="KW-1185">Reference proteome</keyword>
<reference evidence="1 2" key="1">
    <citation type="journal article" date="2024" name="G3 (Bethesda)">
        <title>Genome assembly of Hibiscus sabdariffa L. provides insights into metabolisms of medicinal natural products.</title>
        <authorList>
            <person name="Kim T."/>
        </authorList>
    </citation>
    <scope>NUCLEOTIDE SEQUENCE [LARGE SCALE GENOMIC DNA]</scope>
    <source>
        <strain evidence="1">TK-2024</strain>
        <tissue evidence="1">Old leaves</tissue>
    </source>
</reference>
<evidence type="ECO:0000313" key="1">
    <source>
        <dbReference type="EMBL" id="KAK8509596.1"/>
    </source>
</evidence>
<sequence length="128" mass="14274">MPKFTITQFSSPMACCDLCRRQQIWALIALAEEASCWCCVFMLLTILLFLNCFDDEDVHVEGVSSVLDLDRACDEIYVVGEGETLNSVIDKCGDPSIVEHNPHIHDPDDVIPGFVVKVMPAKSRKSLN</sequence>
<name>A0ABR2BR17_9ROSI</name>
<gene>
    <name evidence="1" type="ORF">V6N12_001682</name>
</gene>
<dbReference type="PANTHER" id="PTHR33648">
    <property type="entry name" value="EMBRYO SAC 1"/>
    <property type="match status" value="1"/>
</dbReference>
<evidence type="ECO:0000313" key="2">
    <source>
        <dbReference type="Proteomes" id="UP001472677"/>
    </source>
</evidence>
<dbReference type="EMBL" id="JBBPBM010000090">
    <property type="protein sequence ID" value="KAK8509596.1"/>
    <property type="molecule type" value="Genomic_DNA"/>
</dbReference>
<protein>
    <recommendedName>
        <fullName evidence="3">LysM domain-containing protein</fullName>
    </recommendedName>
</protein>
<dbReference type="Proteomes" id="UP001472677">
    <property type="component" value="Unassembled WGS sequence"/>
</dbReference>
<evidence type="ECO:0008006" key="3">
    <source>
        <dbReference type="Google" id="ProtNLM"/>
    </source>
</evidence>
<organism evidence="1 2">
    <name type="scientific">Hibiscus sabdariffa</name>
    <name type="common">roselle</name>
    <dbReference type="NCBI Taxonomy" id="183260"/>
    <lineage>
        <taxon>Eukaryota</taxon>
        <taxon>Viridiplantae</taxon>
        <taxon>Streptophyta</taxon>
        <taxon>Embryophyta</taxon>
        <taxon>Tracheophyta</taxon>
        <taxon>Spermatophyta</taxon>
        <taxon>Magnoliopsida</taxon>
        <taxon>eudicotyledons</taxon>
        <taxon>Gunneridae</taxon>
        <taxon>Pentapetalae</taxon>
        <taxon>rosids</taxon>
        <taxon>malvids</taxon>
        <taxon>Malvales</taxon>
        <taxon>Malvaceae</taxon>
        <taxon>Malvoideae</taxon>
        <taxon>Hibiscus</taxon>
    </lineage>
</organism>